<dbReference type="STRING" id="316058.RPB_2514"/>
<dbReference type="HOGENOM" id="CLU_174816_0_0_5"/>
<evidence type="ECO:0008006" key="4">
    <source>
        <dbReference type="Google" id="ProtNLM"/>
    </source>
</evidence>
<organism evidence="2 3">
    <name type="scientific">Rhodopseudomonas palustris (strain HaA2)</name>
    <dbReference type="NCBI Taxonomy" id="316058"/>
    <lineage>
        <taxon>Bacteria</taxon>
        <taxon>Pseudomonadati</taxon>
        <taxon>Pseudomonadota</taxon>
        <taxon>Alphaproteobacteria</taxon>
        <taxon>Hyphomicrobiales</taxon>
        <taxon>Nitrobacteraceae</taxon>
        <taxon>Rhodopseudomonas</taxon>
    </lineage>
</organism>
<evidence type="ECO:0000313" key="3">
    <source>
        <dbReference type="Proteomes" id="UP000008809"/>
    </source>
</evidence>
<dbReference type="Proteomes" id="UP000008809">
    <property type="component" value="Chromosome"/>
</dbReference>
<accession>Q2IX41</accession>
<protein>
    <recommendedName>
        <fullName evidence="4">Porin</fullName>
    </recommendedName>
</protein>
<gene>
    <name evidence="2" type="ordered locus">RPB_2514</name>
</gene>
<reference evidence="2 3" key="1">
    <citation type="submission" date="2006-01" db="EMBL/GenBank/DDBJ databases">
        <title>Complete sequence of Rhodopseudomonas palustris HaA2.</title>
        <authorList>
            <consortium name="US DOE Joint Genome Institute"/>
            <person name="Copeland A."/>
            <person name="Lucas S."/>
            <person name="Lapidus A."/>
            <person name="Barry K."/>
            <person name="Detter J.C."/>
            <person name="Glavina T."/>
            <person name="Hammon N."/>
            <person name="Israni S."/>
            <person name="Pitluck S."/>
            <person name="Chain P."/>
            <person name="Malfatti S."/>
            <person name="Shin M."/>
            <person name="Vergez L."/>
            <person name="Schmutz J."/>
            <person name="Larimer F."/>
            <person name="Land M."/>
            <person name="Hauser L."/>
            <person name="Pelletier D.A."/>
            <person name="Kyrpides N."/>
            <person name="Anderson I."/>
            <person name="Oda Y."/>
            <person name="Harwood C.S."/>
            <person name="Richardson P."/>
        </authorList>
    </citation>
    <scope>NUCLEOTIDE SEQUENCE [LARGE SCALE GENOMIC DNA]</scope>
    <source>
        <strain evidence="2 3">HaA2</strain>
    </source>
</reference>
<dbReference type="EMBL" id="CP000250">
    <property type="protein sequence ID" value="ABD07219.1"/>
    <property type="molecule type" value="Genomic_DNA"/>
</dbReference>
<dbReference type="KEGG" id="rpb:RPB_2514"/>
<dbReference type="eggNOG" id="ENOG502ZZZC">
    <property type="taxonomic scope" value="Bacteria"/>
</dbReference>
<evidence type="ECO:0000256" key="1">
    <source>
        <dbReference type="SAM" id="MobiDB-lite"/>
    </source>
</evidence>
<proteinExistence type="predicted"/>
<sequence>MRLVCGGHGAVHGCDAPVASGRLLRYSSTMRPLLIALVVAASPLAAAAQGLSQDRRPAKPLPAPTQTPTPARSNPCAAFGPGFVQVEGSATCVKLGGGIGVGVGTGGGSRR</sequence>
<dbReference type="AlphaFoldDB" id="Q2IX41"/>
<keyword evidence="3" id="KW-1185">Reference proteome</keyword>
<name>Q2IX41_RHOP2</name>
<evidence type="ECO:0000313" key="2">
    <source>
        <dbReference type="EMBL" id="ABD07219.1"/>
    </source>
</evidence>
<feature type="region of interest" description="Disordered" evidence="1">
    <location>
        <begin position="49"/>
        <end position="74"/>
    </location>
</feature>